<evidence type="ECO:0000313" key="2">
    <source>
        <dbReference type="EMBL" id="TGK34955.1"/>
    </source>
</evidence>
<accession>A0A5F1YY79</accession>
<name>A0A5F1YY79_9LEPT</name>
<proteinExistence type="predicted"/>
<gene>
    <name evidence="2" type="ORF">EHQ17_07960</name>
</gene>
<dbReference type="OrthoDB" id="9885923at2"/>
<keyword evidence="3" id="KW-1185">Reference proteome</keyword>
<feature type="signal peptide" evidence="1">
    <location>
        <begin position="1"/>
        <end position="20"/>
    </location>
</feature>
<comment type="caution">
    <text evidence="2">The sequence shown here is derived from an EMBL/GenBank/DDBJ whole genome shotgun (WGS) entry which is preliminary data.</text>
</comment>
<dbReference type="EMBL" id="RQFA01000033">
    <property type="protein sequence ID" value="TGK34955.1"/>
    <property type="molecule type" value="Genomic_DNA"/>
</dbReference>
<protein>
    <submittedName>
        <fullName evidence="2">Uncharacterized protein</fullName>
    </submittedName>
</protein>
<sequence>MKFKYLFLLCLLLFFFTACPDEKKKENELSTYIENSLLIDMFTKYDCVTGNDVISDTYNGLIVEFVYKPQYSNSSSTSTVLPKAILRLVAKTGQTLRVSSITTDIQYQGVGSGLGYNFIKGGCHGSSISFIGPNSAFASSTQIYVNANSQASVEFNFSKDFDGIIFMSGLHVGDPLPGDVTLRVF</sequence>
<reference evidence="2" key="1">
    <citation type="journal article" date="2019" name="PLoS Negl. Trop. Dis.">
        <title>Revisiting the worldwide diversity of Leptospira species in the environment.</title>
        <authorList>
            <person name="Vincent A.T."/>
            <person name="Schiettekatte O."/>
            <person name="Bourhy P."/>
            <person name="Veyrier F.J."/>
            <person name="Picardeau M."/>
        </authorList>
    </citation>
    <scope>NUCLEOTIDE SEQUENCE [LARGE SCALE GENOMIC DNA]</scope>
    <source>
        <strain evidence="2">201800299</strain>
    </source>
</reference>
<organism evidence="2 3">
    <name type="scientific">Leptospira gomenensis</name>
    <dbReference type="NCBI Taxonomy" id="2484974"/>
    <lineage>
        <taxon>Bacteria</taxon>
        <taxon>Pseudomonadati</taxon>
        <taxon>Spirochaetota</taxon>
        <taxon>Spirochaetia</taxon>
        <taxon>Leptospirales</taxon>
        <taxon>Leptospiraceae</taxon>
        <taxon>Leptospira</taxon>
    </lineage>
</organism>
<dbReference type="PROSITE" id="PS51257">
    <property type="entry name" value="PROKAR_LIPOPROTEIN"/>
    <property type="match status" value="1"/>
</dbReference>
<dbReference type="Proteomes" id="UP000298277">
    <property type="component" value="Unassembled WGS sequence"/>
</dbReference>
<keyword evidence="1" id="KW-0732">Signal</keyword>
<feature type="chain" id="PRO_5043206834" evidence="1">
    <location>
        <begin position="21"/>
        <end position="185"/>
    </location>
</feature>
<dbReference type="RefSeq" id="WP_135591459.1">
    <property type="nucleotide sequence ID" value="NZ_RQEZ01000030.1"/>
</dbReference>
<evidence type="ECO:0000256" key="1">
    <source>
        <dbReference type="SAM" id="SignalP"/>
    </source>
</evidence>
<dbReference type="AlphaFoldDB" id="A0A5F1YY79"/>
<evidence type="ECO:0000313" key="3">
    <source>
        <dbReference type="Proteomes" id="UP000298277"/>
    </source>
</evidence>